<evidence type="ECO:0000256" key="3">
    <source>
        <dbReference type="SAM" id="SignalP"/>
    </source>
</evidence>
<gene>
    <name evidence="4" type="ORF">NEOLEDRAFT_1058556</name>
</gene>
<name>A0A165UQE5_9AGAM</name>
<sequence>MRSAIFGLSLLSVLLPFAQAEHGHARRHNAVAHRARGDVQLHKRTDNARFTYYAVGMGACGQNNVESDFIVALNSDMYGSGYPGPNCFKSITITANGKTAVATIMDECPGCPYGGLDFSQGLFEHFADTSVGVLYGSWYYNDGSGGGGETTTSSSSKWTPTSTWSPPPITSWTPTTTWSPPPPPPTTTKHKTSSTWSPPPSSSSTWSSSSSSWSSSSSSWSSSSSSSSSWSSSSSTHTSSSTTSTSSAATPTVSSTRTDPENLNGLNQVIVGIGGMIIAGAGAQ</sequence>
<evidence type="ECO:0000256" key="2">
    <source>
        <dbReference type="SAM" id="MobiDB-lite"/>
    </source>
</evidence>
<accession>A0A165UQE5</accession>
<dbReference type="STRING" id="1314782.A0A165UQE5"/>
<keyword evidence="1 3" id="KW-0732">Signal</keyword>
<feature type="signal peptide" evidence="3">
    <location>
        <begin position="1"/>
        <end position="20"/>
    </location>
</feature>
<dbReference type="PANTHER" id="PTHR31836">
    <property type="match status" value="1"/>
</dbReference>
<feature type="compositionally biased region" description="Low complexity" evidence="2">
    <location>
        <begin position="202"/>
        <end position="256"/>
    </location>
</feature>
<feature type="compositionally biased region" description="Low complexity" evidence="2">
    <location>
        <begin position="150"/>
        <end position="178"/>
    </location>
</feature>
<evidence type="ECO:0000313" key="4">
    <source>
        <dbReference type="EMBL" id="KZT28537.1"/>
    </source>
</evidence>
<dbReference type="Proteomes" id="UP000076761">
    <property type="component" value="Unassembled WGS sequence"/>
</dbReference>
<reference evidence="4 5" key="1">
    <citation type="journal article" date="2016" name="Mol. Biol. Evol.">
        <title>Comparative Genomics of Early-Diverging Mushroom-Forming Fungi Provides Insights into the Origins of Lignocellulose Decay Capabilities.</title>
        <authorList>
            <person name="Nagy L.G."/>
            <person name="Riley R."/>
            <person name="Tritt A."/>
            <person name="Adam C."/>
            <person name="Daum C."/>
            <person name="Floudas D."/>
            <person name="Sun H."/>
            <person name="Yadav J.S."/>
            <person name="Pangilinan J."/>
            <person name="Larsson K.H."/>
            <person name="Matsuura K."/>
            <person name="Barry K."/>
            <person name="Labutti K."/>
            <person name="Kuo R."/>
            <person name="Ohm R.A."/>
            <person name="Bhattacharya S.S."/>
            <person name="Shirouzu T."/>
            <person name="Yoshinaga Y."/>
            <person name="Martin F.M."/>
            <person name="Grigoriev I.V."/>
            <person name="Hibbett D.S."/>
        </authorList>
    </citation>
    <scope>NUCLEOTIDE SEQUENCE [LARGE SCALE GENOMIC DNA]</scope>
    <source>
        <strain evidence="4 5">HHB14362 ss-1</strain>
    </source>
</reference>
<protein>
    <recommendedName>
        <fullName evidence="6">RlpA-like protein double-psi beta-barrel domain-containing protein</fullName>
    </recommendedName>
</protein>
<organism evidence="4 5">
    <name type="scientific">Neolentinus lepideus HHB14362 ss-1</name>
    <dbReference type="NCBI Taxonomy" id="1314782"/>
    <lineage>
        <taxon>Eukaryota</taxon>
        <taxon>Fungi</taxon>
        <taxon>Dikarya</taxon>
        <taxon>Basidiomycota</taxon>
        <taxon>Agaricomycotina</taxon>
        <taxon>Agaricomycetes</taxon>
        <taxon>Gloeophyllales</taxon>
        <taxon>Gloeophyllaceae</taxon>
        <taxon>Neolentinus</taxon>
    </lineage>
</organism>
<evidence type="ECO:0000256" key="1">
    <source>
        <dbReference type="ARBA" id="ARBA00022729"/>
    </source>
</evidence>
<feature type="chain" id="PRO_5007867737" description="RlpA-like protein double-psi beta-barrel domain-containing protein" evidence="3">
    <location>
        <begin position="21"/>
        <end position="284"/>
    </location>
</feature>
<dbReference type="InterPro" id="IPR051477">
    <property type="entry name" value="Expansin_CellWall"/>
</dbReference>
<evidence type="ECO:0000313" key="5">
    <source>
        <dbReference type="Proteomes" id="UP000076761"/>
    </source>
</evidence>
<dbReference type="OrthoDB" id="623670at2759"/>
<dbReference type="AlphaFoldDB" id="A0A165UQE5"/>
<dbReference type="EMBL" id="KV425557">
    <property type="protein sequence ID" value="KZT28537.1"/>
    <property type="molecule type" value="Genomic_DNA"/>
</dbReference>
<dbReference type="CDD" id="cd22191">
    <property type="entry name" value="DPBB_RlpA_EXP_N-like"/>
    <property type="match status" value="1"/>
</dbReference>
<dbReference type="InterPro" id="IPR036908">
    <property type="entry name" value="RlpA-like_sf"/>
</dbReference>
<dbReference type="Gene3D" id="2.40.40.10">
    <property type="entry name" value="RlpA-like domain"/>
    <property type="match status" value="1"/>
</dbReference>
<dbReference type="PANTHER" id="PTHR31836:SF28">
    <property type="entry name" value="SRCR DOMAIN-CONTAINING PROTEIN-RELATED"/>
    <property type="match status" value="1"/>
</dbReference>
<dbReference type="InParanoid" id="A0A165UQE5"/>
<keyword evidence="5" id="KW-1185">Reference proteome</keyword>
<evidence type="ECO:0008006" key="6">
    <source>
        <dbReference type="Google" id="ProtNLM"/>
    </source>
</evidence>
<proteinExistence type="predicted"/>
<dbReference type="SUPFAM" id="SSF50685">
    <property type="entry name" value="Barwin-like endoglucanases"/>
    <property type="match status" value="1"/>
</dbReference>
<feature type="region of interest" description="Disordered" evidence="2">
    <location>
        <begin position="149"/>
        <end position="263"/>
    </location>
</feature>